<reference evidence="8 9" key="1">
    <citation type="journal article" date="2016" name="Environ. Microbiol.">
        <title>Genomic diversification of marine cyanophages into stable ecotypes.</title>
        <authorList>
            <person name="Marston M.F."/>
            <person name="Martiny J.B."/>
        </authorList>
    </citation>
    <scope>NUCLEOTIDE SEQUENCE [LARGE SCALE GENOMIC DNA]</scope>
    <source>
        <strain evidence="1">RW_01_0212_WH8101</strain>
        <strain evidence="2">RW_06_0613</strain>
        <strain evidence="3">RW_08_0711</strain>
        <strain evidence="4">RW_25_1112</strain>
    </source>
</reference>
<dbReference type="Proteomes" id="UP000222384">
    <property type="component" value="Genome"/>
</dbReference>
<evidence type="ECO:0000313" key="4">
    <source>
        <dbReference type="EMBL" id="AOO11289.1"/>
    </source>
</evidence>
<evidence type="ECO:0000313" key="6">
    <source>
        <dbReference type="EMBL" id="QBQ75362.1"/>
    </source>
</evidence>
<reference evidence="11 12" key="2">
    <citation type="submission" date="2019-02" db="EMBL/GenBank/DDBJ databases">
        <title>Diversity in Cyanophage Genomes from Southern New England Coastal Waters.</title>
        <authorList>
            <person name="Marston M.F."/>
        </authorList>
    </citation>
    <scope>NUCLEOTIDE SEQUENCE [LARGE SCALE GENOMIC DNA]</scope>
    <source>
        <strain evidence="5">RW_01_0115_WH8101</strain>
        <strain evidence="6">RW_03_0617</strain>
        <strain evidence="7">RW_62_0316</strain>
    </source>
</reference>
<name>A0A1D7SAH5_9CAUD</name>
<dbReference type="Proteomes" id="UP000301580">
    <property type="component" value="Segment"/>
</dbReference>
<evidence type="ECO:0000313" key="5">
    <source>
        <dbReference type="EMBL" id="QBQ75141.1"/>
    </source>
</evidence>
<protein>
    <submittedName>
        <fullName evidence="2">Structural protein</fullName>
    </submittedName>
</protein>
<evidence type="ECO:0000313" key="8">
    <source>
        <dbReference type="Proteomes" id="UP000222384"/>
    </source>
</evidence>
<evidence type="ECO:0000313" key="11">
    <source>
        <dbReference type="Proteomes" id="UP000301260"/>
    </source>
</evidence>
<evidence type="ECO:0000313" key="1">
    <source>
        <dbReference type="EMBL" id="AOO10182.1"/>
    </source>
</evidence>
<dbReference type="EMBL" id="KX349287">
    <property type="protein sequence ID" value="AOO10622.1"/>
    <property type="molecule type" value="Genomic_DNA"/>
</dbReference>
<dbReference type="EMBL" id="KX349288">
    <property type="protein sequence ID" value="AOO10843.1"/>
    <property type="molecule type" value="Genomic_DNA"/>
</dbReference>
<dbReference type="Proteomes" id="UP000224173">
    <property type="component" value="Segment"/>
</dbReference>
<dbReference type="Proteomes" id="UP000225361">
    <property type="component" value="Segment"/>
</dbReference>
<dbReference type="EMBL" id="KX349285">
    <property type="protein sequence ID" value="AOO10182.1"/>
    <property type="molecule type" value="Genomic_DNA"/>
</dbReference>
<evidence type="ECO:0000313" key="9">
    <source>
        <dbReference type="Proteomes" id="UP000223306"/>
    </source>
</evidence>
<dbReference type="Proteomes" id="UP000223306">
    <property type="component" value="Segment"/>
</dbReference>
<gene>
    <name evidence="5" type="ORF">RW010115_034</name>
    <name evidence="1" type="ORF">RW01021201_034</name>
    <name evidence="6" type="ORF">RW030617_034</name>
    <name evidence="2" type="ORF">RW060613_034</name>
    <name evidence="3" type="ORF">RW080711_034</name>
    <name evidence="4" type="ORF">RW251112_034</name>
    <name evidence="7" type="ORF">RW620316_034</name>
</gene>
<evidence type="ECO:0000313" key="2">
    <source>
        <dbReference type="EMBL" id="AOO10622.1"/>
    </source>
</evidence>
<evidence type="ECO:0000313" key="3">
    <source>
        <dbReference type="EMBL" id="AOO10843.1"/>
    </source>
</evidence>
<dbReference type="EMBL" id="KX349290">
    <property type="protein sequence ID" value="AOO11289.1"/>
    <property type="molecule type" value="Genomic_DNA"/>
</dbReference>
<evidence type="ECO:0000313" key="12">
    <source>
        <dbReference type="Proteomes" id="UP000301580"/>
    </source>
</evidence>
<sequence length="486" mass="50948">MARQGLLAQSKPLAATDTLLYSAPVDTSASAVLKIANDGTGSAYSVALRDYDQDLVLDSSSYLLHKGDIVTSYRVSIDTAVSVGSFTPGAQFVSSSGESTMKFESFYVPPLTTIYVKTTSIRVISLELVDTATGEFNVGDTVSKGVAPDNTDAVIYDVNGDFITIGPSTINGLGTEFVDGDAITSSSTASGTIAAGGISATENKFIFSETTVGGTYSRTVSDLFSDRVYRFDVSDTSMTGLLFALSETENGEWGPDGLAPTDPNDALDGGIEYTIGKTTNGTAGSGGAYVQYDMAANTSLPTSLFWYETDLTTAANASYGGGQDSFSTSSEVTYTEFYAYDLDGTWTNNVDSFEDNFITYTVEGQTSGPYGVVSDYTGTSLKIILGVGSAEFAGSNTFFDVPKSNTADRNTVTVSSVTTAKSTIAADSYLVDGNTNSANNTDTVTSLVVGPGQRVHVNSVTANNVFSLIGFEDGSSEYTTRVYGQT</sequence>
<proteinExistence type="predicted"/>
<dbReference type="EMBL" id="MK493322">
    <property type="protein sequence ID" value="QBQ75141.1"/>
    <property type="molecule type" value="Genomic_DNA"/>
</dbReference>
<accession>A0A1D7SAH5</accession>
<evidence type="ECO:0000313" key="10">
    <source>
        <dbReference type="Proteomes" id="UP000224173"/>
    </source>
</evidence>
<organism evidence="2 10">
    <name type="scientific">Synechococcus phage S-RIM8</name>
    <dbReference type="NCBI Taxonomy" id="756278"/>
    <lineage>
        <taxon>Viruses</taxon>
        <taxon>Duplodnaviria</taxon>
        <taxon>Heunggongvirae</taxon>
        <taxon>Uroviricota</taxon>
        <taxon>Caudoviricetes</taxon>
        <taxon>Pantevenvirales</taxon>
        <taxon>Kyanoviridae</taxon>
        <taxon>Neptunevirus</taxon>
        <taxon>Neptunevirus srim18</taxon>
    </lineage>
</organism>
<dbReference type="Proteomes" id="UP000301260">
    <property type="component" value="Segment"/>
</dbReference>
<dbReference type="EMBL" id="MK493325">
    <property type="protein sequence ID" value="QBQ75804.1"/>
    <property type="molecule type" value="Genomic_DNA"/>
</dbReference>
<evidence type="ECO:0000313" key="7">
    <source>
        <dbReference type="EMBL" id="QBQ75804.1"/>
    </source>
</evidence>
<dbReference type="EMBL" id="MK493323">
    <property type="protein sequence ID" value="QBQ75362.1"/>
    <property type="molecule type" value="Genomic_DNA"/>
</dbReference>
<dbReference type="Proteomes" id="UP000304735">
    <property type="component" value="Segment"/>
</dbReference>